<reference evidence="22" key="1">
    <citation type="submission" date="2025-08" db="UniProtKB">
        <authorList>
            <consortium name="Ensembl"/>
        </authorList>
    </citation>
    <scope>IDENTIFICATION</scope>
</reference>
<feature type="compositionally biased region" description="Low complexity" evidence="16">
    <location>
        <begin position="442"/>
        <end position="458"/>
    </location>
</feature>
<dbReference type="Pfam" id="PF00595">
    <property type="entry name" value="PDZ"/>
    <property type="match status" value="3"/>
</dbReference>
<evidence type="ECO:0000256" key="4">
    <source>
        <dbReference type="ARBA" id="ARBA00007014"/>
    </source>
</evidence>
<evidence type="ECO:0000313" key="22">
    <source>
        <dbReference type="Ensembl" id="ENSAMXP00005053609.1"/>
    </source>
</evidence>
<dbReference type="PROSITE" id="PS50002">
    <property type="entry name" value="SH3"/>
    <property type="match status" value="1"/>
</dbReference>
<feature type="region of interest" description="Disordered" evidence="16">
    <location>
        <begin position="874"/>
        <end position="898"/>
    </location>
</feature>
<dbReference type="SMART" id="SM00218">
    <property type="entry name" value="ZU5"/>
    <property type="match status" value="1"/>
</dbReference>
<feature type="region of interest" description="Disordered" evidence="16">
    <location>
        <begin position="1331"/>
        <end position="1393"/>
    </location>
</feature>
<keyword evidence="8" id="KW-0597">Phosphoprotein</keyword>
<dbReference type="FunFam" id="2.30.42.10:FF:000013">
    <property type="entry name" value="Putative tight junction protein ZO-1"/>
    <property type="match status" value="1"/>
</dbReference>
<feature type="domain" description="Guanylate kinase-like" evidence="19">
    <location>
        <begin position="737"/>
        <end position="838"/>
    </location>
</feature>
<dbReference type="GO" id="GO:0050839">
    <property type="term" value="F:cell adhesion molecule binding"/>
    <property type="evidence" value="ECO:0007669"/>
    <property type="project" value="TreeGrafter"/>
</dbReference>
<feature type="region of interest" description="Disordered" evidence="16">
    <location>
        <begin position="1023"/>
        <end position="1311"/>
    </location>
</feature>
<evidence type="ECO:0000256" key="9">
    <source>
        <dbReference type="ARBA" id="ARBA00022737"/>
    </source>
</evidence>
<dbReference type="Ensembl" id="ENSAMXT00005057968.1">
    <property type="protein sequence ID" value="ENSAMXP00005053609.1"/>
    <property type="gene ID" value="ENSAMXG00005023847.1"/>
</dbReference>
<dbReference type="Pfam" id="PF07653">
    <property type="entry name" value="SH3_2"/>
    <property type="match status" value="1"/>
</dbReference>
<dbReference type="InterPro" id="IPR008144">
    <property type="entry name" value="Guanylate_kin-like_dom"/>
</dbReference>
<dbReference type="GO" id="GO:0098609">
    <property type="term" value="P:cell-cell adhesion"/>
    <property type="evidence" value="ECO:0007669"/>
    <property type="project" value="TreeGrafter"/>
</dbReference>
<proteinExistence type="inferred from homology"/>
<dbReference type="InterPro" id="IPR001452">
    <property type="entry name" value="SH3_domain"/>
</dbReference>
<feature type="compositionally biased region" description="Polar residues" evidence="16">
    <location>
        <begin position="1368"/>
        <end position="1377"/>
    </location>
</feature>
<evidence type="ECO:0000256" key="3">
    <source>
        <dbReference type="ARBA" id="ARBA00004610"/>
    </source>
</evidence>
<dbReference type="SUPFAM" id="SSF50044">
    <property type="entry name" value="SH3-domain"/>
    <property type="match status" value="1"/>
</dbReference>
<dbReference type="CDD" id="cd06727">
    <property type="entry name" value="PDZ1_ZO1-like"/>
    <property type="match status" value="1"/>
</dbReference>
<dbReference type="InterPro" id="IPR005417">
    <property type="entry name" value="ZO"/>
</dbReference>
<dbReference type="InterPro" id="IPR035597">
    <property type="entry name" value="ZO-1_SH3"/>
</dbReference>
<feature type="region of interest" description="Disordered" evidence="16">
    <location>
        <begin position="206"/>
        <end position="278"/>
    </location>
</feature>
<evidence type="ECO:0000256" key="12">
    <source>
        <dbReference type="ARBA" id="ARBA00023136"/>
    </source>
</evidence>
<dbReference type="GO" id="GO:0150105">
    <property type="term" value="P:protein localization to cell-cell junction"/>
    <property type="evidence" value="ECO:0007669"/>
    <property type="project" value="TreeGrafter"/>
</dbReference>
<evidence type="ECO:0000256" key="7">
    <source>
        <dbReference type="ARBA" id="ARBA00022475"/>
    </source>
</evidence>
<dbReference type="FunFam" id="2.30.42.10:FF:000170">
    <property type="entry name" value="tight junction protein ZO-1 isoform X2"/>
    <property type="match status" value="1"/>
</dbReference>
<evidence type="ECO:0000259" key="20">
    <source>
        <dbReference type="PROSITE" id="PS50106"/>
    </source>
</evidence>
<comment type="similarity">
    <text evidence="4">Belongs to the MAGUK family.</text>
</comment>
<feature type="domain" description="PDZ" evidence="20">
    <location>
        <begin position="280"/>
        <end position="358"/>
    </location>
</feature>
<evidence type="ECO:0000256" key="6">
    <source>
        <dbReference type="ARBA" id="ARBA00022443"/>
    </source>
</evidence>
<dbReference type="GO" id="GO:0045216">
    <property type="term" value="P:cell-cell junction organization"/>
    <property type="evidence" value="ECO:0007669"/>
    <property type="project" value="TreeGrafter"/>
</dbReference>
<dbReference type="InterPro" id="IPR008145">
    <property type="entry name" value="GK/Ca_channel_bsu"/>
</dbReference>
<feature type="transmembrane region" description="Helical" evidence="17">
    <location>
        <begin position="39"/>
        <end position="60"/>
    </location>
</feature>
<dbReference type="GO" id="GO:0005923">
    <property type="term" value="C:bicellular tight junction"/>
    <property type="evidence" value="ECO:0007669"/>
    <property type="project" value="UniProtKB-SubCell"/>
</dbReference>
<dbReference type="InterPro" id="IPR000906">
    <property type="entry name" value="ZU5_dom"/>
</dbReference>
<evidence type="ECO:0000259" key="19">
    <source>
        <dbReference type="PROSITE" id="PS50052"/>
    </source>
</evidence>
<dbReference type="GO" id="GO:0005886">
    <property type="term" value="C:plasma membrane"/>
    <property type="evidence" value="ECO:0007669"/>
    <property type="project" value="UniProtKB-SubCell"/>
</dbReference>
<feature type="domain" description="SH3" evidence="18">
    <location>
        <begin position="563"/>
        <end position="631"/>
    </location>
</feature>
<feature type="domain" description="ZU5" evidence="21">
    <location>
        <begin position="1498"/>
        <end position="1632"/>
    </location>
</feature>
<dbReference type="FunFam" id="3.40.50.300:FF:000110">
    <property type="entry name" value="tight junction protein ZO-1 isoform X1"/>
    <property type="match status" value="1"/>
</dbReference>
<feature type="compositionally biased region" description="Basic and acidic residues" evidence="16">
    <location>
        <begin position="1041"/>
        <end position="1058"/>
    </location>
</feature>
<evidence type="ECO:0000256" key="2">
    <source>
        <dbReference type="ARBA" id="ARBA00004435"/>
    </source>
</evidence>
<feature type="compositionally biased region" description="Low complexity" evidence="16">
    <location>
        <begin position="990"/>
        <end position="999"/>
    </location>
</feature>
<dbReference type="PANTHER" id="PTHR13865">
    <property type="entry name" value="TIGHT JUNCTION PROTEIN"/>
    <property type="match status" value="1"/>
</dbReference>
<dbReference type="Pfam" id="PF00791">
    <property type="entry name" value="ZU5"/>
    <property type="match status" value="1"/>
</dbReference>
<dbReference type="GO" id="GO:1905605">
    <property type="term" value="P:positive regulation of blood-brain barrier permeability"/>
    <property type="evidence" value="ECO:0007669"/>
    <property type="project" value="TreeGrafter"/>
</dbReference>
<dbReference type="Gene3D" id="2.60.220.30">
    <property type="match status" value="1"/>
</dbReference>
<dbReference type="PROSITE" id="PS50106">
    <property type="entry name" value="PDZ"/>
    <property type="match status" value="3"/>
</dbReference>
<dbReference type="GO" id="GO:0005921">
    <property type="term" value="C:gap junction"/>
    <property type="evidence" value="ECO:0007669"/>
    <property type="project" value="UniProtKB-SubCell"/>
</dbReference>
<evidence type="ECO:0000256" key="13">
    <source>
        <dbReference type="ARBA" id="ARBA00077377"/>
    </source>
</evidence>
<evidence type="ECO:0000256" key="15">
    <source>
        <dbReference type="PROSITE-ProRule" id="PRU00192"/>
    </source>
</evidence>
<keyword evidence="10" id="KW-0303">Gap junction</keyword>
<evidence type="ECO:0000256" key="1">
    <source>
        <dbReference type="ARBA" id="ARBA00004413"/>
    </source>
</evidence>
<feature type="compositionally biased region" description="Pro residues" evidence="16">
    <location>
        <begin position="1178"/>
        <end position="1187"/>
    </location>
</feature>
<dbReference type="Gene3D" id="2.30.42.10">
    <property type="match status" value="3"/>
</dbReference>
<sequence>MTSCLDIIKHHKKCKQSIIWPSFKFIDVHLIMFMITFKYTCLFLPQFLTLCLLGFLLRYYPRVHGFIPTPDTISVVAESESSVQGKPSLRRIKGRIHRSKSLDSIDLAAMEETVIWEQHTVTLHRAPGFGFGIAISGGRDNPHFQSGETSIVISDVLKGGPAEGLLQENDRVVMVNAVSMDNVEHAYAVQQLRKSGKNAKITIRRKRKVQIPMGRHGERETMSEHDEDDDSYEDEIYEVRSGRSGPSAYSGERSGSRERSLSPRSDRHSVSSNLPPRPAKVTLVKSRKNEEYGLRLASHIFVKDISPESLAARDGNIQEGDVVLKINGTVTENLSLIDAKKLIERSKGKLKMVVQRDERATLLNIPDLDDSIPSANASDRDDISDIHSVASDHSNRSHDRKRSSRSRSPDRRSEPSDHSRHSPPQISNGRSPKPVYAQPGQPDVDLPVSPADAPVPSVAHDDSILRPSMKLVKFKKGESVGLRLAGGNDVGIFVAGVLEDSPAAKEGLEEGDQILRVNNVDFANIIREEAVLFLLDLPKGEEVTILAQKKKDVYRRIVESDVGDSFYIRTHFEYEKESPYGLSFNKGEVFRVVDTLYNGKLGSWLAIRIGKNHQEVERGIIPNKNRAEQLSSVQYTLPKTAGGDRADFWRFRGLRSSKRNLRKSREDLSAQPVQTKFPAYERVVLREAGFLRPVVIFGPIADVAREKLSREEPDLFELAKSEPRDAGTDQRSSGIIRLHTIKQIIDRDKHAVLDITPNAVDRLNYAQWYPIVVFLNPDSKQGVKNMRTRLCSESRKSARKLYERALKLRKNNHHLFTTTINLNNMNDGWYGALKETIQQQQNQLVWVSEGKADGAPEDDLDIHDDRLSYLSAPGSEYSMYSTDSRHTSDYEDTDTEGGAYTDQELDETLNDEVGLPSEPAITRSSEPVREDPPVIQDAPGYPSYQHAVPQPEPVNRIDPAGFKMPAPQQVRCKDLYSVDELVRVNHGMKPQQQPQQQQPIAPPTSLSYSHQPVYQDKQPYREYDHLPYGYDGGGYAQPKPHNYDPHLHYDNRVPHYDEQWPQYDQQTSSQPPPPGPGYTQGHQPPPPPPPALVGYDNRPRHVKPVGPVRYDEPPPPPPPVTYDARSPYEPEPHTFPINAPRSPDPPKQYYGDASMRPSYNPGPQNRGYKPGQHEPLNSEPPVPPPKPEVLLSPGEPVHSAASKPLPPPPREDPEEDPAMKPQSVLNRVKMFENKRSVSVDRAKEAGDLPGMRPTDLPKPVNAPGPVLKANSLSNLEQEKPAYRAPEPQKPQSRLGEEVVRSNHYDADEDEEYYRKQLSYFDRRSFDNKAITQPGVNLNSIPDPHNSPKGKPDLSTLRPPTRDDPVQGNYLSQKSPVNGTDIPPKTLGAPAPTSYNRYVPKPYTSSARPFERKFESPKFNHNLLPNDTQAKPTIVNNNPKTHLSPQPLESDSGVDTFTRTMDNRPKYQHNNVNAIPKAIPVSPSALDDDDDDEGHTVVATARGIFNCNGGVLSSIETGVSIIIPQGAIPESVEQEIYFKVCRDNSILPPLDKEKGETLLSPLVMCGPHGLKFLKPVELRLPHCASMTPDGWSFALKSSDSSSGDPKCWQNKSLPGDPNYLVGANCVSVLIDHF</sequence>
<dbReference type="InterPro" id="IPR036034">
    <property type="entry name" value="PDZ_sf"/>
</dbReference>
<dbReference type="PRINTS" id="PR01597">
    <property type="entry name" value="ZONOCCLUDNS"/>
</dbReference>
<keyword evidence="9" id="KW-0677">Repeat</keyword>
<dbReference type="SMART" id="SM00228">
    <property type="entry name" value="PDZ"/>
    <property type="match status" value="3"/>
</dbReference>
<dbReference type="CDD" id="cd06729">
    <property type="entry name" value="PDZ3_ZO1-like_domain"/>
    <property type="match status" value="1"/>
</dbReference>
<feature type="compositionally biased region" description="Basic and acidic residues" evidence="16">
    <location>
        <begin position="1294"/>
        <end position="1305"/>
    </location>
</feature>
<protein>
    <recommendedName>
        <fullName evidence="14">Zona occludens protein 1</fullName>
    </recommendedName>
    <alternativeName>
        <fullName evidence="13">Zonula occludens protein 1</fullName>
    </alternativeName>
</protein>
<evidence type="ECO:0000256" key="14">
    <source>
        <dbReference type="ARBA" id="ARBA00081594"/>
    </source>
</evidence>
<evidence type="ECO:0000259" key="18">
    <source>
        <dbReference type="PROSITE" id="PS50002"/>
    </source>
</evidence>
<evidence type="ECO:0000256" key="8">
    <source>
        <dbReference type="ARBA" id="ARBA00022553"/>
    </source>
</evidence>
<feature type="domain" description="PDZ" evidence="20">
    <location>
        <begin position="468"/>
        <end position="549"/>
    </location>
</feature>
<evidence type="ECO:0000256" key="5">
    <source>
        <dbReference type="ARBA" id="ARBA00022427"/>
    </source>
</evidence>
<keyword evidence="17" id="KW-0812">Transmembrane</keyword>
<keyword evidence="6 15" id="KW-0728">SH3 domain</keyword>
<organism evidence="22 23">
    <name type="scientific">Astyanax mexicanus</name>
    <name type="common">Blind cave fish</name>
    <name type="synonym">Astyanax fasciatus mexicanus</name>
    <dbReference type="NCBI Taxonomy" id="7994"/>
    <lineage>
        <taxon>Eukaryota</taxon>
        <taxon>Metazoa</taxon>
        <taxon>Chordata</taxon>
        <taxon>Craniata</taxon>
        <taxon>Vertebrata</taxon>
        <taxon>Euteleostomi</taxon>
        <taxon>Actinopterygii</taxon>
        <taxon>Neopterygii</taxon>
        <taxon>Teleostei</taxon>
        <taxon>Ostariophysi</taxon>
        <taxon>Characiformes</taxon>
        <taxon>Characoidei</taxon>
        <taxon>Acestrorhamphidae</taxon>
        <taxon>Acestrorhamphinae</taxon>
        <taxon>Astyanax</taxon>
    </lineage>
</organism>
<dbReference type="Gene3D" id="2.30.30.40">
    <property type="entry name" value="SH3 Domains"/>
    <property type="match status" value="1"/>
</dbReference>
<evidence type="ECO:0000313" key="23">
    <source>
        <dbReference type="Proteomes" id="UP000694621"/>
    </source>
</evidence>
<feature type="compositionally biased region" description="Acidic residues" evidence="16">
    <location>
        <begin position="225"/>
        <end position="236"/>
    </location>
</feature>
<evidence type="ECO:0000256" key="16">
    <source>
        <dbReference type="SAM" id="MobiDB-lite"/>
    </source>
</evidence>
<comment type="subcellular location">
    <subcellularLocation>
        <location evidence="3">Cell junction</location>
        <location evidence="3">Gap junction</location>
    </subcellularLocation>
    <subcellularLocation>
        <location evidence="2">Cell junction</location>
        <location evidence="2">Tight junction</location>
    </subcellularLocation>
    <subcellularLocation>
        <location evidence="1">Cell membrane</location>
        <topology evidence="1">Peripheral membrane protein</topology>
        <orientation evidence="1">Cytoplasmic side</orientation>
    </subcellularLocation>
</comment>
<dbReference type="GO" id="GO:0090557">
    <property type="term" value="P:establishment of endothelial intestinal barrier"/>
    <property type="evidence" value="ECO:0007669"/>
    <property type="project" value="TreeGrafter"/>
</dbReference>
<dbReference type="InterPro" id="IPR001478">
    <property type="entry name" value="PDZ"/>
</dbReference>
<dbReference type="SMART" id="SM00072">
    <property type="entry name" value="GuKc"/>
    <property type="match status" value="1"/>
</dbReference>
<feature type="region of interest" description="Disordered" evidence="16">
    <location>
        <begin position="912"/>
        <end position="932"/>
    </location>
</feature>
<dbReference type="PROSITE" id="PS51145">
    <property type="entry name" value="ZU5"/>
    <property type="match status" value="1"/>
</dbReference>
<dbReference type="CDD" id="cd06728">
    <property type="entry name" value="PDZ2_ZO1-like_ds"/>
    <property type="match status" value="1"/>
</dbReference>
<evidence type="ECO:0000256" key="10">
    <source>
        <dbReference type="ARBA" id="ARBA00022868"/>
    </source>
</evidence>
<evidence type="ECO:0000259" key="21">
    <source>
        <dbReference type="PROSITE" id="PS51145"/>
    </source>
</evidence>
<dbReference type="Pfam" id="PF00625">
    <property type="entry name" value="Guanylate_kin"/>
    <property type="match status" value="1"/>
</dbReference>
<dbReference type="Gene3D" id="3.40.50.300">
    <property type="entry name" value="P-loop containing nucleotide triphosphate hydrolases"/>
    <property type="match status" value="1"/>
</dbReference>
<feature type="region of interest" description="Disordered" evidence="16">
    <location>
        <begin position="388"/>
        <end position="460"/>
    </location>
</feature>
<dbReference type="PROSITE" id="PS50052">
    <property type="entry name" value="GUANYLATE_KINASE_2"/>
    <property type="match status" value="1"/>
</dbReference>
<feature type="compositionally biased region" description="Basic and acidic residues" evidence="16">
    <location>
        <begin position="215"/>
        <end position="224"/>
    </location>
</feature>
<feature type="compositionally biased region" description="Basic and acidic residues" evidence="16">
    <location>
        <begin position="1229"/>
        <end position="1246"/>
    </location>
</feature>
<name>A0A8B9LKN3_ASTMX</name>
<feature type="region of interest" description="Disordered" evidence="16">
    <location>
        <begin position="988"/>
        <end position="1011"/>
    </location>
</feature>
<dbReference type="Proteomes" id="UP000694621">
    <property type="component" value="Unplaced"/>
</dbReference>
<evidence type="ECO:0000256" key="17">
    <source>
        <dbReference type="SAM" id="Phobius"/>
    </source>
</evidence>
<keyword evidence="12 17" id="KW-0472">Membrane</keyword>
<accession>A0A8B9LKN3</accession>
<dbReference type="InterPro" id="IPR027417">
    <property type="entry name" value="P-loop_NTPase"/>
</dbReference>
<dbReference type="CDD" id="cd12026">
    <property type="entry name" value="SH3_ZO-1"/>
    <property type="match status" value="1"/>
</dbReference>
<keyword evidence="5" id="KW-0796">Tight junction</keyword>
<evidence type="ECO:0000256" key="11">
    <source>
        <dbReference type="ARBA" id="ARBA00022949"/>
    </source>
</evidence>
<feature type="compositionally biased region" description="Basic and acidic residues" evidence="16">
    <location>
        <begin position="254"/>
        <end position="269"/>
    </location>
</feature>
<dbReference type="InterPro" id="IPR036028">
    <property type="entry name" value="SH3-like_dom_sf"/>
</dbReference>
<dbReference type="SUPFAM" id="SSF50156">
    <property type="entry name" value="PDZ domain-like"/>
    <property type="match status" value="3"/>
</dbReference>
<feature type="compositionally biased region" description="Basic and acidic residues" evidence="16">
    <location>
        <begin position="407"/>
        <end position="420"/>
    </location>
</feature>
<dbReference type="FunFam" id="2.60.220.30:FF:000004">
    <property type="entry name" value="tight junction protein ZO-1 isoform X1"/>
    <property type="match status" value="1"/>
</dbReference>
<dbReference type="PANTHER" id="PTHR13865:SF25">
    <property type="entry name" value="TIGHT JUNCTION PROTEIN ZO-1"/>
    <property type="match status" value="1"/>
</dbReference>
<keyword evidence="17" id="KW-1133">Transmembrane helix</keyword>
<dbReference type="FunFam" id="2.30.42.10:FF:000009">
    <property type="entry name" value="Putative tight junction protein ZO-1"/>
    <property type="match status" value="1"/>
</dbReference>
<feature type="domain" description="PDZ" evidence="20">
    <location>
        <begin position="120"/>
        <end position="207"/>
    </location>
</feature>
<dbReference type="SUPFAM" id="SSF52540">
    <property type="entry name" value="P-loop containing nucleoside triphosphate hydrolases"/>
    <property type="match status" value="1"/>
</dbReference>
<keyword evidence="7" id="KW-1003">Cell membrane</keyword>
<keyword evidence="11" id="KW-0965">Cell junction</keyword>